<dbReference type="EMBL" id="KU882684">
    <property type="protein sequence ID" value="ANW07957.1"/>
    <property type="molecule type" value="Genomic_DNA"/>
</dbReference>
<gene>
    <name evidence="2" type="primary">aadD</name>
    <name evidence="2" type="ORF">pT8G_27</name>
</gene>
<dbReference type="SMR" id="A0A1B1UY40"/>
<dbReference type="NCBIfam" id="NF033061">
    <property type="entry name" value="ANT_4p_I"/>
    <property type="match status" value="1"/>
</dbReference>
<geneLocation type="plasmid" evidence="2">
    <name>pT8G</name>
</geneLocation>
<proteinExistence type="predicted"/>
<dbReference type="Gene3D" id="1.20.120.330">
    <property type="entry name" value="Nucleotidyltransferases domain 2"/>
    <property type="match status" value="1"/>
</dbReference>
<accession>A0A1B1UY40</accession>
<dbReference type="InterPro" id="IPR043519">
    <property type="entry name" value="NT_sf"/>
</dbReference>
<dbReference type="AlphaFoldDB" id="A0A1B1UY40"/>
<protein>
    <submittedName>
        <fullName evidence="2">Aminoglycoside 4'-adenylyltransferase</fullName>
    </submittedName>
</protein>
<feature type="domain" description="Kanamycin nucleotidyltransferase C-terminal" evidence="1">
    <location>
        <begin position="140"/>
        <end position="269"/>
    </location>
</feature>
<dbReference type="CDD" id="cd05397">
    <property type="entry name" value="NT_Pol-beta-like"/>
    <property type="match status" value="1"/>
</dbReference>
<dbReference type="Gene3D" id="3.30.460.10">
    <property type="entry name" value="Beta Polymerase, domain 2"/>
    <property type="match status" value="1"/>
</dbReference>
<dbReference type="NCBIfam" id="NF000181">
    <property type="entry name" value="ANT_4p_Ia"/>
    <property type="match status" value="1"/>
</dbReference>
<sequence length="279" mass="31769">MNKNGALQIFLFRKANLKLSEKGMRIVNGPIIMTREERMKIVHEIKERILDKYGDDVKAIGVYGSLGRQTDGPYSDIEMMCVMSTEEAEFSHEWTTGEWKVEVNFDSEEILLDYASQVESDWPLTHGQFFSILPIYDSGGYLEKVYQTAKSVEAQTFHDAICALIVEELFEYAGKWRNIRVQGPTTFLPSLTVQVAMAGAMLIGLHHRICYTTSASVLTEAVKQSDLPSGYDHLCQFVMSGQLSDSEKLLESLENFWNGIQEWTERHGYIVDVSKRIPF</sequence>
<dbReference type="InterPro" id="IPR012481">
    <property type="entry name" value="KNTase_C"/>
</dbReference>
<dbReference type="SUPFAM" id="SSF81593">
    <property type="entry name" value="Nucleotidyltransferase substrate binding subunit/domain"/>
    <property type="match status" value="1"/>
</dbReference>
<evidence type="ECO:0000259" key="1">
    <source>
        <dbReference type="Pfam" id="PF07827"/>
    </source>
</evidence>
<dbReference type="Pfam" id="PF07827">
    <property type="entry name" value="KNTase_C"/>
    <property type="match status" value="1"/>
</dbReference>
<organism evidence="2">
    <name type="scientific">Staphylococcus lugdunensis</name>
    <dbReference type="NCBI Taxonomy" id="28035"/>
    <lineage>
        <taxon>Bacteria</taxon>
        <taxon>Bacillati</taxon>
        <taxon>Bacillota</taxon>
        <taxon>Bacilli</taxon>
        <taxon>Bacillales</taxon>
        <taxon>Staphylococcaceae</taxon>
        <taxon>Staphylococcus</taxon>
    </lineage>
</organism>
<dbReference type="SUPFAM" id="SSF81301">
    <property type="entry name" value="Nucleotidyltransferase"/>
    <property type="match status" value="1"/>
</dbReference>
<keyword evidence="2" id="KW-0614">Plasmid</keyword>
<keyword evidence="2" id="KW-0548">Nucleotidyltransferase</keyword>
<reference evidence="2" key="1">
    <citation type="journal article" date="2016" name="Antimicrob. Agents Chemother.">
        <title>Emergence of ileS2-Carrying, Multidrug-Resistant Plasmids in Staphylococcus lugdunensis.</title>
        <authorList>
            <person name="Ho P.L."/>
            <person name="Liu M.C."/>
            <person name="Chow K.H."/>
            <person name="Tse C.W."/>
            <person name="Lo W.U."/>
            <person name="Mak S.K."/>
            <person name="Lo W.K."/>
        </authorList>
    </citation>
    <scope>NUCLEOTIDE SEQUENCE</scope>
    <source>
        <strain evidence="2">Tlug8G-4</strain>
        <plasmid evidence="2">pT8G</plasmid>
    </source>
</reference>
<keyword evidence="2" id="KW-0808">Transferase</keyword>
<dbReference type="GO" id="GO:0016779">
    <property type="term" value="F:nucleotidyltransferase activity"/>
    <property type="evidence" value="ECO:0007669"/>
    <property type="project" value="UniProtKB-KW"/>
</dbReference>
<name>A0A1B1UY40_STALU</name>
<evidence type="ECO:0000313" key="2">
    <source>
        <dbReference type="EMBL" id="ANW07957.1"/>
    </source>
</evidence>
<dbReference type="GO" id="GO:0046677">
    <property type="term" value="P:response to antibiotic"/>
    <property type="evidence" value="ECO:0007669"/>
    <property type="project" value="InterPro"/>
</dbReference>